<accession>A0A8H4IP76</accession>
<organism evidence="2 3">
    <name type="scientific">Botryosphaeria dothidea</name>
    <dbReference type="NCBI Taxonomy" id="55169"/>
    <lineage>
        <taxon>Eukaryota</taxon>
        <taxon>Fungi</taxon>
        <taxon>Dikarya</taxon>
        <taxon>Ascomycota</taxon>
        <taxon>Pezizomycotina</taxon>
        <taxon>Dothideomycetes</taxon>
        <taxon>Dothideomycetes incertae sedis</taxon>
        <taxon>Botryosphaeriales</taxon>
        <taxon>Botryosphaeriaceae</taxon>
        <taxon>Botryosphaeria</taxon>
    </lineage>
</organism>
<feature type="region of interest" description="Disordered" evidence="1">
    <location>
        <begin position="1"/>
        <end position="53"/>
    </location>
</feature>
<dbReference type="GO" id="GO:0140580">
    <property type="term" value="F:mitochondrion autophagosome adaptor activity"/>
    <property type="evidence" value="ECO:0007669"/>
    <property type="project" value="InterPro"/>
</dbReference>
<protein>
    <recommendedName>
        <fullName evidence="4">DUF1770-domain-containing protein</fullName>
    </recommendedName>
</protein>
<comment type="caution">
    <text evidence="2">The sequence shown here is derived from an EMBL/GenBank/DDBJ whole genome shotgun (WGS) entry which is preliminary data.</text>
</comment>
<dbReference type="Proteomes" id="UP000572817">
    <property type="component" value="Unassembled WGS sequence"/>
</dbReference>
<dbReference type="OrthoDB" id="2430343at2759"/>
<dbReference type="Pfam" id="PF08589">
    <property type="entry name" value="ATG43"/>
    <property type="match status" value="1"/>
</dbReference>
<reference evidence="2" key="1">
    <citation type="submission" date="2020-04" db="EMBL/GenBank/DDBJ databases">
        <title>Genome Assembly and Annotation of Botryosphaeria dothidea sdau 11-99, a Latent Pathogen of Apple Fruit Ring Rot in China.</title>
        <authorList>
            <person name="Yu C."/>
            <person name="Diao Y."/>
            <person name="Lu Q."/>
            <person name="Zhao J."/>
            <person name="Cui S."/>
            <person name="Peng C."/>
            <person name="He B."/>
            <person name="Liu H."/>
        </authorList>
    </citation>
    <scope>NUCLEOTIDE SEQUENCE [LARGE SCALE GENOMIC DNA]</scope>
    <source>
        <strain evidence="2">Sdau11-99</strain>
    </source>
</reference>
<dbReference type="PANTHER" id="PTHR38699">
    <property type="entry name" value="CHROMOSOME 1, WHOLE GENOME SHOTGUN SEQUENCE"/>
    <property type="match status" value="1"/>
</dbReference>
<evidence type="ECO:0000313" key="3">
    <source>
        <dbReference type="Proteomes" id="UP000572817"/>
    </source>
</evidence>
<dbReference type="EMBL" id="WWBZ02000051">
    <property type="protein sequence ID" value="KAF4304454.1"/>
    <property type="molecule type" value="Genomic_DNA"/>
</dbReference>
<proteinExistence type="predicted"/>
<feature type="compositionally biased region" description="Polar residues" evidence="1">
    <location>
        <begin position="11"/>
        <end position="20"/>
    </location>
</feature>
<sequence>MSAPGPLEVASTIQTASIQRDPSPHHDVNPSTAASTREPVHVHPTSSDIDDDEIPLSVLHPAPRRPQHHLPPLPDLRFEQSYLKSIEKCNSSWGVAYITLRDQVLLPLLQGTLWTLVLSGWRYWNRASQLSGQSVGARVRRWWWGVNNWKLPSLDRHDVAEKVKDYYTTQFANAGSD</sequence>
<dbReference type="GO" id="GO:0000423">
    <property type="term" value="P:mitophagy"/>
    <property type="evidence" value="ECO:0007669"/>
    <property type="project" value="InterPro"/>
</dbReference>
<evidence type="ECO:0000256" key="1">
    <source>
        <dbReference type="SAM" id="MobiDB-lite"/>
    </source>
</evidence>
<dbReference type="AlphaFoldDB" id="A0A8H4IP76"/>
<name>A0A8H4IP76_9PEZI</name>
<keyword evidence="3" id="KW-1185">Reference proteome</keyword>
<gene>
    <name evidence="2" type="ORF">GTA08_BOTSDO08093</name>
</gene>
<evidence type="ECO:0000313" key="2">
    <source>
        <dbReference type="EMBL" id="KAF4304454.1"/>
    </source>
</evidence>
<dbReference type="InterPro" id="IPR013898">
    <property type="entry name" value="Atg43"/>
</dbReference>
<dbReference type="PANTHER" id="PTHR38699:SF1">
    <property type="entry name" value="MITOPHAGY RECEPTOR ATG43"/>
    <property type="match status" value="1"/>
</dbReference>
<evidence type="ECO:0008006" key="4">
    <source>
        <dbReference type="Google" id="ProtNLM"/>
    </source>
</evidence>